<dbReference type="AlphaFoldDB" id="A0A0C9ZAX9"/>
<evidence type="ECO:0000313" key="2">
    <source>
        <dbReference type="EMBL" id="KIK34700.1"/>
    </source>
</evidence>
<dbReference type="InParanoid" id="A0A0C9ZAX9"/>
<protein>
    <submittedName>
        <fullName evidence="2">Uncharacterized protein</fullName>
    </submittedName>
</protein>
<feature type="non-terminal residue" evidence="2">
    <location>
        <position position="100"/>
    </location>
</feature>
<keyword evidence="3" id="KW-1185">Reference proteome</keyword>
<dbReference type="Proteomes" id="UP000054485">
    <property type="component" value="Unassembled WGS sequence"/>
</dbReference>
<dbReference type="EMBL" id="KN835715">
    <property type="protein sequence ID" value="KIK34700.1"/>
    <property type="molecule type" value="Genomic_DNA"/>
</dbReference>
<reference evidence="2 3" key="1">
    <citation type="submission" date="2014-04" db="EMBL/GenBank/DDBJ databases">
        <authorList>
            <consortium name="DOE Joint Genome Institute"/>
            <person name="Kuo A."/>
            <person name="Ruytinx J."/>
            <person name="Rineau F."/>
            <person name="Colpaert J."/>
            <person name="Kohler A."/>
            <person name="Nagy L.G."/>
            <person name="Floudas D."/>
            <person name="Copeland A."/>
            <person name="Barry K.W."/>
            <person name="Cichocki N."/>
            <person name="Veneault-Fourrey C."/>
            <person name="LaButti K."/>
            <person name="Lindquist E.A."/>
            <person name="Lipzen A."/>
            <person name="Lundell T."/>
            <person name="Morin E."/>
            <person name="Murat C."/>
            <person name="Sun H."/>
            <person name="Tunlid A."/>
            <person name="Henrissat B."/>
            <person name="Grigoriev I.V."/>
            <person name="Hibbett D.S."/>
            <person name="Martin F."/>
            <person name="Nordberg H.P."/>
            <person name="Cantor M.N."/>
            <person name="Hua S.X."/>
        </authorList>
    </citation>
    <scope>NUCLEOTIDE SEQUENCE [LARGE SCALE GENOMIC DNA]</scope>
    <source>
        <strain evidence="2 3">UH-Slu-Lm8-n1</strain>
    </source>
</reference>
<proteinExistence type="predicted"/>
<organism evidence="2 3">
    <name type="scientific">Suillus luteus UH-Slu-Lm8-n1</name>
    <dbReference type="NCBI Taxonomy" id="930992"/>
    <lineage>
        <taxon>Eukaryota</taxon>
        <taxon>Fungi</taxon>
        <taxon>Dikarya</taxon>
        <taxon>Basidiomycota</taxon>
        <taxon>Agaricomycotina</taxon>
        <taxon>Agaricomycetes</taxon>
        <taxon>Agaricomycetidae</taxon>
        <taxon>Boletales</taxon>
        <taxon>Suillineae</taxon>
        <taxon>Suillaceae</taxon>
        <taxon>Suillus</taxon>
    </lineage>
</organism>
<reference evidence="3" key="2">
    <citation type="submission" date="2015-01" db="EMBL/GenBank/DDBJ databases">
        <title>Evolutionary Origins and Diversification of the Mycorrhizal Mutualists.</title>
        <authorList>
            <consortium name="DOE Joint Genome Institute"/>
            <consortium name="Mycorrhizal Genomics Consortium"/>
            <person name="Kohler A."/>
            <person name="Kuo A."/>
            <person name="Nagy L.G."/>
            <person name="Floudas D."/>
            <person name="Copeland A."/>
            <person name="Barry K.W."/>
            <person name="Cichocki N."/>
            <person name="Veneault-Fourrey C."/>
            <person name="LaButti K."/>
            <person name="Lindquist E.A."/>
            <person name="Lipzen A."/>
            <person name="Lundell T."/>
            <person name="Morin E."/>
            <person name="Murat C."/>
            <person name="Riley R."/>
            <person name="Ohm R."/>
            <person name="Sun H."/>
            <person name="Tunlid A."/>
            <person name="Henrissat B."/>
            <person name="Grigoriev I.V."/>
            <person name="Hibbett D.S."/>
            <person name="Martin F."/>
        </authorList>
    </citation>
    <scope>NUCLEOTIDE SEQUENCE [LARGE SCALE GENOMIC DNA]</scope>
    <source>
        <strain evidence="3">UH-Slu-Lm8-n1</strain>
    </source>
</reference>
<accession>A0A0C9ZAX9</accession>
<feature type="region of interest" description="Disordered" evidence="1">
    <location>
        <begin position="1"/>
        <end position="24"/>
    </location>
</feature>
<sequence>MSSSACSKQASTGMNPSMRQGTRRRLPLCSAPSLASAGVRLISSAHSFSPWYLNRSCRARESDYIDEEVRVGAFSSRLCSVLSFISTSVRGAAKGWMRTP</sequence>
<dbReference type="HOGENOM" id="CLU_2326488_0_0_1"/>
<evidence type="ECO:0000313" key="3">
    <source>
        <dbReference type="Proteomes" id="UP000054485"/>
    </source>
</evidence>
<name>A0A0C9ZAX9_9AGAM</name>
<feature type="compositionally biased region" description="Polar residues" evidence="1">
    <location>
        <begin position="1"/>
        <end position="20"/>
    </location>
</feature>
<gene>
    <name evidence="2" type="ORF">CY34DRAFT_785198</name>
</gene>
<evidence type="ECO:0000256" key="1">
    <source>
        <dbReference type="SAM" id="MobiDB-lite"/>
    </source>
</evidence>
<feature type="non-terminal residue" evidence="2">
    <location>
        <position position="1"/>
    </location>
</feature>